<gene>
    <name evidence="1" type="ORF">WJX84_004794</name>
</gene>
<organism evidence="1 2">
    <name type="scientific">Apatococcus fuscideae</name>
    <dbReference type="NCBI Taxonomy" id="2026836"/>
    <lineage>
        <taxon>Eukaryota</taxon>
        <taxon>Viridiplantae</taxon>
        <taxon>Chlorophyta</taxon>
        <taxon>core chlorophytes</taxon>
        <taxon>Trebouxiophyceae</taxon>
        <taxon>Chlorellales</taxon>
        <taxon>Chlorellaceae</taxon>
        <taxon>Apatococcus</taxon>
    </lineage>
</organism>
<keyword evidence="2" id="KW-1185">Reference proteome</keyword>
<sequence length="81" mass="9067">MDVNNRQQQPSLLGKKCRSAHLATACLSLNVFQKHSAARRRLGAQQLLLNDEAAGCCSRQNNSYWHLKLLPTHGISIHIYA</sequence>
<comment type="caution">
    <text evidence="1">The sequence shown here is derived from an EMBL/GenBank/DDBJ whole genome shotgun (WGS) entry which is preliminary data.</text>
</comment>
<evidence type="ECO:0000313" key="1">
    <source>
        <dbReference type="EMBL" id="KAK9861990.1"/>
    </source>
</evidence>
<evidence type="ECO:0000313" key="2">
    <source>
        <dbReference type="Proteomes" id="UP001485043"/>
    </source>
</evidence>
<reference evidence="1 2" key="1">
    <citation type="journal article" date="2024" name="Nat. Commun.">
        <title>Phylogenomics reveals the evolutionary origins of lichenization in chlorophyte algae.</title>
        <authorList>
            <person name="Puginier C."/>
            <person name="Libourel C."/>
            <person name="Otte J."/>
            <person name="Skaloud P."/>
            <person name="Haon M."/>
            <person name="Grisel S."/>
            <person name="Petersen M."/>
            <person name="Berrin J.G."/>
            <person name="Delaux P.M."/>
            <person name="Dal Grande F."/>
            <person name="Keller J."/>
        </authorList>
    </citation>
    <scope>NUCLEOTIDE SEQUENCE [LARGE SCALE GENOMIC DNA]</scope>
    <source>
        <strain evidence="1 2">SAG 2523</strain>
    </source>
</reference>
<accession>A0AAW1SY53</accession>
<dbReference type="Proteomes" id="UP001485043">
    <property type="component" value="Unassembled WGS sequence"/>
</dbReference>
<dbReference type="EMBL" id="JALJOV010000671">
    <property type="protein sequence ID" value="KAK9861990.1"/>
    <property type="molecule type" value="Genomic_DNA"/>
</dbReference>
<proteinExistence type="predicted"/>
<protein>
    <submittedName>
        <fullName evidence="1">Uncharacterized protein</fullName>
    </submittedName>
</protein>
<dbReference type="AlphaFoldDB" id="A0AAW1SY53"/>
<name>A0AAW1SY53_9CHLO</name>